<dbReference type="EMBL" id="LCRB01000014">
    <property type="protein sequence ID" value="KKW26226.1"/>
    <property type="molecule type" value="Genomic_DNA"/>
</dbReference>
<protein>
    <submittedName>
        <fullName evidence="1">Phosphoglycolate phosphatase</fullName>
    </submittedName>
</protein>
<dbReference type="GO" id="GO:0008967">
    <property type="term" value="F:phosphoglycolate phosphatase activity"/>
    <property type="evidence" value="ECO:0007669"/>
    <property type="project" value="TreeGrafter"/>
</dbReference>
<dbReference type="PANTHER" id="PTHR43434">
    <property type="entry name" value="PHOSPHOGLYCOLATE PHOSPHATASE"/>
    <property type="match status" value="1"/>
</dbReference>
<dbReference type="InterPro" id="IPR023198">
    <property type="entry name" value="PGP-like_dom2"/>
</dbReference>
<dbReference type="SFLD" id="SFLDG01129">
    <property type="entry name" value="C1.5:_HAD__Beta-PGM__Phosphata"/>
    <property type="match status" value="1"/>
</dbReference>
<comment type="caution">
    <text evidence="1">The sequence shown here is derived from an EMBL/GenBank/DDBJ whole genome shotgun (WGS) entry which is preliminary data.</text>
</comment>
<dbReference type="Gene3D" id="3.40.50.1000">
    <property type="entry name" value="HAD superfamily/HAD-like"/>
    <property type="match status" value="1"/>
</dbReference>
<sequence length="221" mass="24619">MAKIGDIQLVVFDWNGTLIDDFSGMFSGVQEIFRRFGVSVPPVETYQEEITADIMQFYWAHGIPRTATVEELNAILREVFGQLGPTSYPLRKDALMTLDRLRHRSYNLALVSAGDGVKIQEQLGYFGISSHFTRIATDARNKAQALLETAEFFGVAPKKAIYVDDTAKGLVAAKSADFRTCGVYSGYNSIRQIREVKPDMFLAGDDLASLPLGIWSFPSYK</sequence>
<dbReference type="SFLD" id="SFLDS00003">
    <property type="entry name" value="Haloacid_Dehalogenase"/>
    <property type="match status" value="1"/>
</dbReference>
<dbReference type="AlphaFoldDB" id="A0A0G1X5H5"/>
<organism evidence="1 2">
    <name type="scientific">candidate division Kazan bacterium GW2011_GWB1_52_7</name>
    <dbReference type="NCBI Taxonomy" id="1620414"/>
    <lineage>
        <taxon>Bacteria</taxon>
        <taxon>Bacteria division Kazan-3B-28</taxon>
    </lineage>
</organism>
<reference evidence="1 2" key="1">
    <citation type="journal article" date="2015" name="Nature">
        <title>rRNA introns, odd ribosomes, and small enigmatic genomes across a large radiation of phyla.</title>
        <authorList>
            <person name="Brown C.T."/>
            <person name="Hug L.A."/>
            <person name="Thomas B.C."/>
            <person name="Sharon I."/>
            <person name="Castelle C.J."/>
            <person name="Singh A."/>
            <person name="Wilkins M.J."/>
            <person name="Williams K.H."/>
            <person name="Banfield J.F."/>
        </authorList>
    </citation>
    <scope>NUCLEOTIDE SEQUENCE [LARGE SCALE GENOMIC DNA]</scope>
</reference>
<dbReference type="PANTHER" id="PTHR43434:SF1">
    <property type="entry name" value="PHOSPHOGLYCOLATE PHOSPHATASE"/>
    <property type="match status" value="1"/>
</dbReference>
<evidence type="ECO:0000313" key="2">
    <source>
        <dbReference type="Proteomes" id="UP000034913"/>
    </source>
</evidence>
<dbReference type="InterPro" id="IPR041492">
    <property type="entry name" value="HAD_2"/>
</dbReference>
<name>A0A0G1X5H5_UNCK3</name>
<dbReference type="InterPro" id="IPR036412">
    <property type="entry name" value="HAD-like_sf"/>
</dbReference>
<dbReference type="Pfam" id="PF13419">
    <property type="entry name" value="HAD_2"/>
    <property type="match status" value="1"/>
</dbReference>
<dbReference type="GO" id="GO:0005829">
    <property type="term" value="C:cytosol"/>
    <property type="evidence" value="ECO:0007669"/>
    <property type="project" value="TreeGrafter"/>
</dbReference>
<dbReference type="Proteomes" id="UP000034913">
    <property type="component" value="Unassembled WGS sequence"/>
</dbReference>
<evidence type="ECO:0000313" key="1">
    <source>
        <dbReference type="EMBL" id="KKW26226.1"/>
    </source>
</evidence>
<dbReference type="GO" id="GO:0006281">
    <property type="term" value="P:DNA repair"/>
    <property type="evidence" value="ECO:0007669"/>
    <property type="project" value="TreeGrafter"/>
</dbReference>
<dbReference type="SUPFAM" id="SSF56784">
    <property type="entry name" value="HAD-like"/>
    <property type="match status" value="1"/>
</dbReference>
<gene>
    <name evidence="1" type="ORF">VF00_C0014G0004</name>
</gene>
<accession>A0A0G1X5H5</accession>
<proteinExistence type="predicted"/>
<dbReference type="InterPro" id="IPR023214">
    <property type="entry name" value="HAD_sf"/>
</dbReference>
<dbReference type="InterPro" id="IPR050155">
    <property type="entry name" value="HAD-like_hydrolase_sf"/>
</dbReference>
<dbReference type="Gene3D" id="1.10.150.240">
    <property type="entry name" value="Putative phosphatase, domain 2"/>
    <property type="match status" value="1"/>
</dbReference>